<evidence type="ECO:0000256" key="1">
    <source>
        <dbReference type="SAM" id="MobiDB-lite"/>
    </source>
</evidence>
<dbReference type="EMBL" id="GL732549">
    <property type="protein sequence ID" value="EFX80104.1"/>
    <property type="molecule type" value="Genomic_DNA"/>
</dbReference>
<feature type="transmembrane region" description="Helical" evidence="2">
    <location>
        <begin position="497"/>
        <end position="516"/>
    </location>
</feature>
<sequence length="893" mass="99721">MAGWPFPMYLDGAARKWFLVHTHLHHWENLPIKPNPADPTLPQLPAATGLKDQFTAAFKQANFSLVQESKIRQREQENEEDVVYYFYDIVNMCRMVNPAMSQEQQLQYLYRGLKPTLFAKIYPLQPPTTAHFLELAKLHAETSILVNNKVLSQSLLAVSQEQPPTTSQTTTLTDSVQTNLPTLLQQAGYELSEWQGPPILLANGTRAAPLGVTYISITHKDRTVSGKAVVMNMEGMDFLMGNDFFKQFGQLHIDYTNDDTQVTLGELPFAQSTVMFPTTIKASRLQAQTGCTIPAFSVMPVAVQSKEMLSMVSLFTPSVKLMDTKHLSVGHAIFPQCVQYIPVANLSAVPVWLDQGSTLGTIQPYSGDIHPCELDKHTNTPNSASVMMDITLEEQDLLLILEKQINHELSPDNKNILLALLRHHIQVSCPISPVESSISDLQQTKQLLFSDSVPTIEPPSVSINHEESLPPPTGPDYINNRGLITTLPPRTRRRQDFFMAGLVYFILIVFGCFLSGSEGFIIRDTVFFKDQPGIAISKSAWTVVTDILLSDAELAFGAIEQHLSDLSQVAIKHRKDGVHFEKTDASSAWRDTTSFMAADKIDKRVLLLRQTLLTSKTQLAACALSLLGANRPKRAIFDFEGTALKWLFGISTNVEFLNLNSRIESMETHDRTVVHLLECHASIVNETLQISRGNLVLLQELKNQSIALHNRVDSILDYIKKYELEQIQRTQYFEELDNTYATLDHILIWLQQQLEAWKIGFDSIGGRPFITANFISVNVATLNFFQTNLILPVNGVFEINLKVIFSNNPKLRDGNNHVTFEVSPANAIPSHIIILSVRDNHQGDKDGETCAQSPFLLGIRQKEEKDNSEGRSGNTSGSGNAGSSDIKRNKTGN</sequence>
<name>E9GK88_DAPPU</name>
<dbReference type="OrthoDB" id="6379928at2759"/>
<dbReference type="KEGG" id="dpx:DAPPUDRAFT_103778"/>
<dbReference type="InParanoid" id="E9GK88"/>
<feature type="region of interest" description="Disordered" evidence="1">
    <location>
        <begin position="843"/>
        <end position="893"/>
    </location>
</feature>
<keyword evidence="2" id="KW-0812">Transmembrane</keyword>
<dbReference type="PANTHER" id="PTHR33194">
    <property type="entry name" value="ZINC KNUCKLE DOMAINCONTAINING PROTEIN"/>
    <property type="match status" value="1"/>
</dbReference>
<dbReference type="Proteomes" id="UP000000305">
    <property type="component" value="Unassembled WGS sequence"/>
</dbReference>
<evidence type="ECO:0000256" key="2">
    <source>
        <dbReference type="SAM" id="Phobius"/>
    </source>
</evidence>
<dbReference type="PANTHER" id="PTHR33194:SF4">
    <property type="entry name" value="CCHC-TYPE DOMAIN-CONTAINING PROTEIN"/>
    <property type="match status" value="1"/>
</dbReference>
<organism evidence="3 4">
    <name type="scientific">Daphnia pulex</name>
    <name type="common">Water flea</name>
    <dbReference type="NCBI Taxonomy" id="6669"/>
    <lineage>
        <taxon>Eukaryota</taxon>
        <taxon>Metazoa</taxon>
        <taxon>Ecdysozoa</taxon>
        <taxon>Arthropoda</taxon>
        <taxon>Crustacea</taxon>
        <taxon>Branchiopoda</taxon>
        <taxon>Diplostraca</taxon>
        <taxon>Cladocera</taxon>
        <taxon>Anomopoda</taxon>
        <taxon>Daphniidae</taxon>
        <taxon>Daphnia</taxon>
    </lineage>
</organism>
<protein>
    <recommendedName>
        <fullName evidence="5">Retrotransposon gag domain-containing protein</fullName>
    </recommendedName>
</protein>
<dbReference type="HOGENOM" id="CLU_323732_0_0_1"/>
<dbReference type="PhylomeDB" id="E9GK88"/>
<proteinExistence type="predicted"/>
<feature type="compositionally biased region" description="Basic and acidic residues" evidence="1">
    <location>
        <begin position="860"/>
        <end position="869"/>
    </location>
</feature>
<gene>
    <name evidence="3" type="ORF">DAPPUDRAFT_103778</name>
</gene>
<evidence type="ECO:0000313" key="3">
    <source>
        <dbReference type="EMBL" id="EFX80104.1"/>
    </source>
</evidence>
<reference evidence="3 4" key="1">
    <citation type="journal article" date="2011" name="Science">
        <title>The ecoresponsive genome of Daphnia pulex.</title>
        <authorList>
            <person name="Colbourne J.K."/>
            <person name="Pfrender M.E."/>
            <person name="Gilbert D."/>
            <person name="Thomas W.K."/>
            <person name="Tucker A."/>
            <person name="Oakley T.H."/>
            <person name="Tokishita S."/>
            <person name="Aerts A."/>
            <person name="Arnold G.J."/>
            <person name="Basu M.K."/>
            <person name="Bauer D.J."/>
            <person name="Caceres C.E."/>
            <person name="Carmel L."/>
            <person name="Casola C."/>
            <person name="Choi J.H."/>
            <person name="Detter J.C."/>
            <person name="Dong Q."/>
            <person name="Dusheyko S."/>
            <person name="Eads B.D."/>
            <person name="Frohlich T."/>
            <person name="Geiler-Samerotte K.A."/>
            <person name="Gerlach D."/>
            <person name="Hatcher P."/>
            <person name="Jogdeo S."/>
            <person name="Krijgsveld J."/>
            <person name="Kriventseva E.V."/>
            <person name="Kultz D."/>
            <person name="Laforsch C."/>
            <person name="Lindquist E."/>
            <person name="Lopez J."/>
            <person name="Manak J.R."/>
            <person name="Muller J."/>
            <person name="Pangilinan J."/>
            <person name="Patwardhan R.P."/>
            <person name="Pitluck S."/>
            <person name="Pritham E.J."/>
            <person name="Rechtsteiner A."/>
            <person name="Rho M."/>
            <person name="Rogozin I.B."/>
            <person name="Sakarya O."/>
            <person name="Salamov A."/>
            <person name="Schaack S."/>
            <person name="Shapiro H."/>
            <person name="Shiga Y."/>
            <person name="Skalitzky C."/>
            <person name="Smith Z."/>
            <person name="Souvorov A."/>
            <person name="Sung W."/>
            <person name="Tang Z."/>
            <person name="Tsuchiya D."/>
            <person name="Tu H."/>
            <person name="Vos H."/>
            <person name="Wang M."/>
            <person name="Wolf Y.I."/>
            <person name="Yamagata H."/>
            <person name="Yamada T."/>
            <person name="Ye Y."/>
            <person name="Shaw J.R."/>
            <person name="Andrews J."/>
            <person name="Crease T.J."/>
            <person name="Tang H."/>
            <person name="Lucas S.M."/>
            <person name="Robertson H.M."/>
            <person name="Bork P."/>
            <person name="Koonin E.V."/>
            <person name="Zdobnov E.M."/>
            <person name="Grigoriev I.V."/>
            <person name="Lynch M."/>
            <person name="Boore J.L."/>
        </authorList>
    </citation>
    <scope>NUCLEOTIDE SEQUENCE [LARGE SCALE GENOMIC DNA]</scope>
</reference>
<keyword evidence="2" id="KW-0472">Membrane</keyword>
<keyword evidence="2" id="KW-1133">Transmembrane helix</keyword>
<accession>E9GK88</accession>
<evidence type="ECO:0000313" key="4">
    <source>
        <dbReference type="Proteomes" id="UP000000305"/>
    </source>
</evidence>
<feature type="compositionally biased region" description="Low complexity" evidence="1">
    <location>
        <begin position="870"/>
        <end position="884"/>
    </location>
</feature>
<keyword evidence="4" id="KW-1185">Reference proteome</keyword>
<dbReference type="AlphaFoldDB" id="E9GK88"/>
<evidence type="ECO:0008006" key="5">
    <source>
        <dbReference type="Google" id="ProtNLM"/>
    </source>
</evidence>